<dbReference type="RefSeq" id="XP_041190852.1">
    <property type="nucleotide sequence ID" value="XM_041336182.1"/>
</dbReference>
<dbReference type="Proteomes" id="UP000807769">
    <property type="component" value="Unassembled WGS sequence"/>
</dbReference>
<dbReference type="GO" id="GO:0071944">
    <property type="term" value="C:cell periphery"/>
    <property type="evidence" value="ECO:0007669"/>
    <property type="project" value="UniProtKB-ARBA"/>
</dbReference>
<evidence type="ECO:0000256" key="2">
    <source>
        <dbReference type="ARBA" id="ARBA00022692"/>
    </source>
</evidence>
<name>A0A9P7E7B3_9AGAM</name>
<comment type="caution">
    <text evidence="7">The sequence shown here is derived from an EMBL/GenBank/DDBJ whole genome shotgun (WGS) entry which is preliminary data.</text>
</comment>
<sequence length="418" mass="43886">MSAHQDLEMRNHMRFAARFSPSFPLSILTSATGTSMQTSAAHDTPSTSTSAPAITTTTPTTTTSVPTSTQQSSTSITPSTTSSSLTTSSSTTSSSTATSSSTTTFTSPTSAPQTVLSTTPAAATLYTTSMFTSPTNIIIGTGTITSATPSSTAGSSGSVNTGAVVGGIAGCLAGLAILSFLIMWCIRRKRKSDEDEWSASAFKRQSAILVDDPEPSFNPRPPTMIERHNASPALNAQNNYQNYYGGYGQQSAYGDTLHAQMAMPHAPHGDRSHLTRQPSSAAYLSRQPSAAAYPIPNDPQAHYVNLDRSSVTPFQAAQYADISRQLGSDLHTTMAPPQPSDPSLPSPFDDEAAEEINPTHDAAPRAPSPAHVVDPFAAASTAPAPEPVPASRRRDITNAQRPDTVYTMYEEGDAYGGI</sequence>
<evidence type="ECO:0000313" key="7">
    <source>
        <dbReference type="EMBL" id="KAG1812829.1"/>
    </source>
</evidence>
<dbReference type="GeneID" id="64630199"/>
<feature type="compositionally biased region" description="Low complexity" evidence="5">
    <location>
        <begin position="38"/>
        <end position="114"/>
    </location>
</feature>
<comment type="subcellular location">
    <subcellularLocation>
        <location evidence="1">Membrane</location>
        <topology evidence="1">Single-pass membrane protein</topology>
    </subcellularLocation>
</comment>
<dbReference type="InterPro" id="IPR051694">
    <property type="entry name" value="Immunoregulatory_rcpt-like"/>
</dbReference>
<keyword evidence="2 6" id="KW-0812">Transmembrane</keyword>
<dbReference type="GO" id="GO:0016020">
    <property type="term" value="C:membrane"/>
    <property type="evidence" value="ECO:0007669"/>
    <property type="project" value="UniProtKB-SubCell"/>
</dbReference>
<evidence type="ECO:0000256" key="6">
    <source>
        <dbReference type="SAM" id="Phobius"/>
    </source>
</evidence>
<dbReference type="EMBL" id="JABBWG010000025">
    <property type="protein sequence ID" value="KAG1812829.1"/>
    <property type="molecule type" value="Genomic_DNA"/>
</dbReference>
<feature type="region of interest" description="Disordered" evidence="5">
    <location>
        <begin position="265"/>
        <end position="286"/>
    </location>
</feature>
<feature type="transmembrane region" description="Helical" evidence="6">
    <location>
        <begin position="163"/>
        <end position="186"/>
    </location>
</feature>
<accession>A0A9P7E7B3</accession>
<evidence type="ECO:0000256" key="3">
    <source>
        <dbReference type="ARBA" id="ARBA00022989"/>
    </source>
</evidence>
<keyword evidence="3 6" id="KW-1133">Transmembrane helix</keyword>
<dbReference type="PANTHER" id="PTHR15549">
    <property type="entry name" value="PAIRED IMMUNOGLOBULIN-LIKE TYPE 2 RECEPTOR"/>
    <property type="match status" value="1"/>
</dbReference>
<evidence type="ECO:0000256" key="5">
    <source>
        <dbReference type="SAM" id="MobiDB-lite"/>
    </source>
</evidence>
<feature type="compositionally biased region" description="Pro residues" evidence="5">
    <location>
        <begin position="336"/>
        <end position="345"/>
    </location>
</feature>
<proteinExistence type="predicted"/>
<organism evidence="7 8">
    <name type="scientific">Suillus subaureus</name>
    <dbReference type="NCBI Taxonomy" id="48587"/>
    <lineage>
        <taxon>Eukaryota</taxon>
        <taxon>Fungi</taxon>
        <taxon>Dikarya</taxon>
        <taxon>Basidiomycota</taxon>
        <taxon>Agaricomycotina</taxon>
        <taxon>Agaricomycetes</taxon>
        <taxon>Agaricomycetidae</taxon>
        <taxon>Boletales</taxon>
        <taxon>Suillineae</taxon>
        <taxon>Suillaceae</taxon>
        <taxon>Suillus</taxon>
    </lineage>
</organism>
<feature type="compositionally biased region" description="Polar residues" evidence="5">
    <location>
        <begin position="275"/>
        <end position="286"/>
    </location>
</feature>
<keyword evidence="4 6" id="KW-0472">Membrane</keyword>
<evidence type="ECO:0000256" key="1">
    <source>
        <dbReference type="ARBA" id="ARBA00004167"/>
    </source>
</evidence>
<feature type="region of interest" description="Disordered" evidence="5">
    <location>
        <begin position="329"/>
        <end position="403"/>
    </location>
</feature>
<evidence type="ECO:0000313" key="8">
    <source>
        <dbReference type="Proteomes" id="UP000807769"/>
    </source>
</evidence>
<keyword evidence="8" id="KW-1185">Reference proteome</keyword>
<dbReference type="AlphaFoldDB" id="A0A9P7E7B3"/>
<dbReference type="OrthoDB" id="3263296at2759"/>
<feature type="region of interest" description="Disordered" evidence="5">
    <location>
        <begin position="34"/>
        <end position="114"/>
    </location>
</feature>
<reference evidence="7" key="1">
    <citation type="journal article" date="2020" name="New Phytol.">
        <title>Comparative genomics reveals dynamic genome evolution in host specialist ectomycorrhizal fungi.</title>
        <authorList>
            <person name="Lofgren L.A."/>
            <person name="Nguyen N.H."/>
            <person name="Vilgalys R."/>
            <person name="Ruytinx J."/>
            <person name="Liao H.L."/>
            <person name="Branco S."/>
            <person name="Kuo A."/>
            <person name="LaButti K."/>
            <person name="Lipzen A."/>
            <person name="Andreopoulos W."/>
            <person name="Pangilinan J."/>
            <person name="Riley R."/>
            <person name="Hundley H."/>
            <person name="Na H."/>
            <person name="Barry K."/>
            <person name="Grigoriev I.V."/>
            <person name="Stajich J.E."/>
            <person name="Kennedy P.G."/>
        </authorList>
    </citation>
    <scope>NUCLEOTIDE SEQUENCE</scope>
    <source>
        <strain evidence="7">MN1</strain>
    </source>
</reference>
<evidence type="ECO:0000256" key="4">
    <source>
        <dbReference type="ARBA" id="ARBA00023136"/>
    </source>
</evidence>
<protein>
    <submittedName>
        <fullName evidence="7">Uncharacterized protein</fullName>
    </submittedName>
</protein>
<gene>
    <name evidence="7" type="ORF">BJ212DRAFT_1368407</name>
</gene>